<dbReference type="InterPro" id="IPR000719">
    <property type="entry name" value="Prot_kinase_dom"/>
</dbReference>
<dbReference type="InterPro" id="IPR008271">
    <property type="entry name" value="Ser/Thr_kinase_AS"/>
</dbReference>
<dbReference type="SMART" id="SM00220">
    <property type="entry name" value="S_TKc"/>
    <property type="match status" value="1"/>
</dbReference>
<evidence type="ECO:0000313" key="17">
    <source>
        <dbReference type="Proteomes" id="UP001153076"/>
    </source>
</evidence>
<evidence type="ECO:0000256" key="3">
    <source>
        <dbReference type="ARBA" id="ARBA00022528"/>
    </source>
</evidence>
<evidence type="ECO:0000256" key="10">
    <source>
        <dbReference type="ARBA" id="ARBA00023078"/>
    </source>
</evidence>
<reference evidence="16" key="1">
    <citation type="submission" date="2022-04" db="EMBL/GenBank/DDBJ databases">
        <title>Carnegiea gigantea Genome sequencing and assembly v2.</title>
        <authorList>
            <person name="Copetti D."/>
            <person name="Sanderson M.J."/>
            <person name="Burquez A."/>
            <person name="Wojciechowski M.F."/>
        </authorList>
    </citation>
    <scope>NUCLEOTIDE SEQUENCE</scope>
    <source>
        <strain evidence="16">SGP5-SGP5p</strain>
        <tissue evidence="16">Aerial part</tissue>
    </source>
</reference>
<keyword evidence="10" id="KW-0793">Thylakoid</keyword>
<dbReference type="Gene3D" id="3.30.200.20">
    <property type="entry name" value="Phosphorylase Kinase, domain 1"/>
    <property type="match status" value="1"/>
</dbReference>
<dbReference type="PROSITE" id="PS50011">
    <property type="entry name" value="PROTEIN_KINASE_DOM"/>
    <property type="match status" value="1"/>
</dbReference>
<dbReference type="InterPro" id="IPR011009">
    <property type="entry name" value="Kinase-like_dom_sf"/>
</dbReference>
<keyword evidence="2" id="KW-0723">Serine/threonine-protein kinase</keyword>
<dbReference type="EC" id="2.7.11.1" evidence="1"/>
<protein>
    <recommendedName>
        <fullName evidence="1">non-specific serine/threonine protein kinase</fullName>
        <ecNumber evidence="1">2.7.11.1</ecNumber>
    </recommendedName>
</protein>
<evidence type="ECO:0000259" key="15">
    <source>
        <dbReference type="PROSITE" id="PS50011"/>
    </source>
</evidence>
<dbReference type="OrthoDB" id="10252171at2759"/>
<dbReference type="PANTHER" id="PTHR46699:SF4">
    <property type="entry name" value="SERINE_THREONINE-PROTEIN KINASE STN7, CHLOROPLASTIC"/>
    <property type="match status" value="1"/>
</dbReference>
<keyword evidence="8 14" id="KW-0067">ATP-binding</keyword>
<sequence>MAATAVSRVGLGQITANFETLNSRKPQSSFLGKPLFLKPHLNASTQFKSRRKCMIFASGFELFDPIKDLFLGVGVGLPCTVMECGDIIYRSTLPKSSGLTLTVPGAMLALGAVSYLWATPGVAPGFFDMFVLAFIERIFRPTFKKDEIVLGKKLGEGAFGAVYKVSVANPEKSPVKEGDLVLKRATEYGAVEIWMNERVRRACASSCADFLYGFLEKSSSKKGGEYWLLWRFEGESTLADLMTSREFPYNVGTYVQPERSYEFETAMIGVMLVTRSFSVEVEQQVETMILGEQQNLPKGLERENTIIQTIMRQVLFALDGLHSTGIVHRDIKPQNIIFSEGTRTFKIIDLGAAADLRVGINYIPNEFLLDPRYAAPEQYIMSTQTPSAPSPPVATALSPVLWQMNLPDRFDIYSAGLIFLQMAFPVLRSDSALIQFNRQLKRCGYDLNAWRSTVEPRAAPDLRRGFELLDLDGGVGWELLTSMVRYKARQRLSAKAALAHPYFDREGLLALSFMQNLRLQFFRATQQDYGEAAKWITQLMARSGTKKDGGFTEAQLLQLREMEPKKKSGAQRNALASVLRLQRKIMKTLNESMDELSQRRKSVWWSRWIPREE</sequence>
<comment type="caution">
    <text evidence="16">The sequence shown here is derived from an EMBL/GenBank/DDBJ whole genome shotgun (WGS) entry which is preliminary data.</text>
</comment>
<evidence type="ECO:0000256" key="12">
    <source>
        <dbReference type="ARBA" id="ARBA00047899"/>
    </source>
</evidence>
<dbReference type="Proteomes" id="UP001153076">
    <property type="component" value="Unassembled WGS sequence"/>
</dbReference>
<dbReference type="GO" id="GO:0042548">
    <property type="term" value="P:regulation of photosynthesis, light reaction"/>
    <property type="evidence" value="ECO:0007669"/>
    <property type="project" value="UniProtKB-ARBA"/>
</dbReference>
<evidence type="ECO:0000256" key="2">
    <source>
        <dbReference type="ARBA" id="ARBA00022527"/>
    </source>
</evidence>
<dbReference type="SUPFAM" id="SSF56112">
    <property type="entry name" value="Protein kinase-like (PK-like)"/>
    <property type="match status" value="1"/>
</dbReference>
<evidence type="ECO:0000256" key="8">
    <source>
        <dbReference type="ARBA" id="ARBA00022840"/>
    </source>
</evidence>
<dbReference type="GO" id="GO:0009534">
    <property type="term" value="C:chloroplast thylakoid"/>
    <property type="evidence" value="ECO:0007669"/>
    <property type="project" value="UniProtKB-SubCell"/>
</dbReference>
<gene>
    <name evidence="16" type="ORF">Cgig2_010733</name>
</gene>
<dbReference type="AlphaFoldDB" id="A0A9Q1KLY3"/>
<keyword evidence="4" id="KW-0934">Plastid</keyword>
<dbReference type="PROSITE" id="PS00108">
    <property type="entry name" value="PROTEIN_KINASE_ST"/>
    <property type="match status" value="1"/>
</dbReference>
<evidence type="ECO:0000256" key="7">
    <source>
        <dbReference type="ARBA" id="ARBA00022777"/>
    </source>
</evidence>
<comment type="subcellular location">
    <subcellularLocation>
        <location evidence="11">Plastid</location>
        <location evidence="11">Chloroplast thylakoid</location>
    </subcellularLocation>
</comment>
<keyword evidence="5" id="KW-0808">Transferase</keyword>
<name>A0A9Q1KLY3_9CARY</name>
<keyword evidence="17" id="KW-1185">Reference proteome</keyword>
<feature type="domain" description="Protein kinase" evidence="15">
    <location>
        <begin position="148"/>
        <end position="503"/>
    </location>
</feature>
<keyword evidence="7" id="KW-0418">Kinase</keyword>
<evidence type="ECO:0000256" key="14">
    <source>
        <dbReference type="PROSITE-ProRule" id="PRU10141"/>
    </source>
</evidence>
<keyword evidence="6 14" id="KW-0547">Nucleotide-binding</keyword>
<dbReference type="Pfam" id="PF00069">
    <property type="entry name" value="Pkinase"/>
    <property type="match status" value="1"/>
</dbReference>
<evidence type="ECO:0000256" key="1">
    <source>
        <dbReference type="ARBA" id="ARBA00012513"/>
    </source>
</evidence>
<evidence type="ECO:0000256" key="4">
    <source>
        <dbReference type="ARBA" id="ARBA00022640"/>
    </source>
</evidence>
<dbReference type="EMBL" id="JAKOGI010000078">
    <property type="protein sequence ID" value="KAJ8445375.1"/>
    <property type="molecule type" value="Genomic_DNA"/>
</dbReference>
<comment type="catalytic activity">
    <reaction evidence="13">
        <text>L-seryl-[protein] + ATP = O-phospho-L-seryl-[protein] + ADP + H(+)</text>
        <dbReference type="Rhea" id="RHEA:17989"/>
        <dbReference type="Rhea" id="RHEA-COMP:9863"/>
        <dbReference type="Rhea" id="RHEA-COMP:11604"/>
        <dbReference type="ChEBI" id="CHEBI:15378"/>
        <dbReference type="ChEBI" id="CHEBI:29999"/>
        <dbReference type="ChEBI" id="CHEBI:30616"/>
        <dbReference type="ChEBI" id="CHEBI:83421"/>
        <dbReference type="ChEBI" id="CHEBI:456216"/>
        <dbReference type="EC" id="2.7.11.1"/>
    </reaction>
</comment>
<dbReference type="FunFam" id="1.10.510.10:FF:000678">
    <property type="entry name" value="Serine/threonine-protein kinase STN7, chloroplastic"/>
    <property type="match status" value="1"/>
</dbReference>
<dbReference type="CDD" id="cd14013">
    <property type="entry name" value="STKc_SNT7_plant"/>
    <property type="match status" value="1"/>
</dbReference>
<accession>A0A9Q1KLY3</accession>
<dbReference type="GO" id="GO:0005524">
    <property type="term" value="F:ATP binding"/>
    <property type="evidence" value="ECO:0007669"/>
    <property type="project" value="UniProtKB-UniRule"/>
</dbReference>
<keyword evidence="9" id="KW-0809">Transit peptide</keyword>
<evidence type="ECO:0000256" key="6">
    <source>
        <dbReference type="ARBA" id="ARBA00022741"/>
    </source>
</evidence>
<dbReference type="PANTHER" id="PTHR46699">
    <property type="entry name" value="SERINE/THREONINE-PROTEIN KINASE STN8, CHLOROPLASTIC-RELATED"/>
    <property type="match status" value="1"/>
</dbReference>
<evidence type="ECO:0000313" key="16">
    <source>
        <dbReference type="EMBL" id="KAJ8445375.1"/>
    </source>
</evidence>
<dbReference type="PROSITE" id="PS00107">
    <property type="entry name" value="PROTEIN_KINASE_ATP"/>
    <property type="match status" value="1"/>
</dbReference>
<evidence type="ECO:0000256" key="9">
    <source>
        <dbReference type="ARBA" id="ARBA00022946"/>
    </source>
</evidence>
<comment type="catalytic activity">
    <reaction evidence="12">
        <text>L-threonyl-[protein] + ATP = O-phospho-L-threonyl-[protein] + ADP + H(+)</text>
        <dbReference type="Rhea" id="RHEA:46608"/>
        <dbReference type="Rhea" id="RHEA-COMP:11060"/>
        <dbReference type="Rhea" id="RHEA-COMP:11605"/>
        <dbReference type="ChEBI" id="CHEBI:15378"/>
        <dbReference type="ChEBI" id="CHEBI:30013"/>
        <dbReference type="ChEBI" id="CHEBI:30616"/>
        <dbReference type="ChEBI" id="CHEBI:61977"/>
        <dbReference type="ChEBI" id="CHEBI:456216"/>
        <dbReference type="EC" id="2.7.11.1"/>
    </reaction>
</comment>
<dbReference type="Gene3D" id="1.10.510.10">
    <property type="entry name" value="Transferase(Phosphotransferase) domain 1"/>
    <property type="match status" value="1"/>
</dbReference>
<feature type="binding site" evidence="14">
    <location>
        <position position="183"/>
    </location>
    <ligand>
        <name>ATP</name>
        <dbReference type="ChEBI" id="CHEBI:30616"/>
    </ligand>
</feature>
<evidence type="ECO:0000256" key="11">
    <source>
        <dbReference type="ARBA" id="ARBA00046272"/>
    </source>
</evidence>
<dbReference type="GO" id="GO:0004674">
    <property type="term" value="F:protein serine/threonine kinase activity"/>
    <property type="evidence" value="ECO:0007669"/>
    <property type="project" value="UniProtKB-KW"/>
</dbReference>
<dbReference type="InterPro" id="IPR017441">
    <property type="entry name" value="Protein_kinase_ATP_BS"/>
</dbReference>
<evidence type="ECO:0000256" key="13">
    <source>
        <dbReference type="ARBA" id="ARBA00048679"/>
    </source>
</evidence>
<evidence type="ECO:0000256" key="5">
    <source>
        <dbReference type="ARBA" id="ARBA00022679"/>
    </source>
</evidence>
<organism evidence="16 17">
    <name type="scientific">Carnegiea gigantea</name>
    <dbReference type="NCBI Taxonomy" id="171969"/>
    <lineage>
        <taxon>Eukaryota</taxon>
        <taxon>Viridiplantae</taxon>
        <taxon>Streptophyta</taxon>
        <taxon>Embryophyta</taxon>
        <taxon>Tracheophyta</taxon>
        <taxon>Spermatophyta</taxon>
        <taxon>Magnoliopsida</taxon>
        <taxon>eudicotyledons</taxon>
        <taxon>Gunneridae</taxon>
        <taxon>Pentapetalae</taxon>
        <taxon>Caryophyllales</taxon>
        <taxon>Cactineae</taxon>
        <taxon>Cactaceae</taxon>
        <taxon>Cactoideae</taxon>
        <taxon>Echinocereeae</taxon>
        <taxon>Carnegiea</taxon>
    </lineage>
</organism>
<keyword evidence="3" id="KW-0150">Chloroplast</keyword>
<proteinExistence type="predicted"/>